<evidence type="ECO:0000256" key="1">
    <source>
        <dbReference type="SAM" id="Phobius"/>
    </source>
</evidence>
<feature type="chain" id="PRO_5041398571" evidence="2">
    <location>
        <begin position="39"/>
        <end position="922"/>
    </location>
</feature>
<protein>
    <submittedName>
        <fullName evidence="3">Uncharacterized protein</fullName>
    </submittedName>
</protein>
<feature type="transmembrane region" description="Helical" evidence="1">
    <location>
        <begin position="371"/>
        <end position="393"/>
    </location>
</feature>
<evidence type="ECO:0000256" key="2">
    <source>
        <dbReference type="SAM" id="SignalP"/>
    </source>
</evidence>
<comment type="caution">
    <text evidence="3">The sequence shown here is derived from an EMBL/GenBank/DDBJ whole genome shotgun (WGS) entry which is preliminary data.</text>
</comment>
<feature type="transmembrane region" description="Helical" evidence="1">
    <location>
        <begin position="400"/>
        <end position="417"/>
    </location>
</feature>
<name>A0AA39R0Q0_9LECA</name>
<evidence type="ECO:0000313" key="3">
    <source>
        <dbReference type="EMBL" id="KAK0512782.1"/>
    </source>
</evidence>
<proteinExistence type="predicted"/>
<keyword evidence="1" id="KW-0812">Transmembrane</keyword>
<accession>A0AA39R0Q0</accession>
<sequence length="922" mass="96267">MGTRPEWGGHQTSRNIPLSQADMELLIFLFLCFGLCTARPDDAGTLSGRTGTSRSVAVILDLDLQSGYNQFSGSDQTLMPSHAQLHIYPSNTDGAVRIQILFGSVTYVDMLDFAQYSQDPGVYPGFGSARKIISVGSTTFTNAQLMDANNNGIGILRSLWTDPSGPFQGQYYQGVSDCMTFVDKLVTSGNLGTGMTGSAQWDTYVNLYKQWVNTKTQANPSSRYIENDVGLRSRLAVSSDANTNRITVFPVKSVTSEVIQAAPATIEDVSGDLYQDPLAPGDNNPIPIATPEEEHILTPSKPGGGFSALPSPFENCQRSLVPRSGSSAVRAWSLLARSGCSSSPPNDEALDKVTFARIDGVATMVSMTSQAAVQAAGIAGAALGAAVVILDLVDGNWKGAAFGAANLVLGVAVGIGMEGPIGWLIGGLITAFFAILPRLFGGHTATQPGNNNITQIIQYQMFGDASHTGNEQCQKTNPACQAVYGPGVIAVSFDWEYLDAVVFLINANQGYPMTIPDMASAFTFNSNGNATVHCDGPKQNANAYSSLSNNEDPSLCYNQKFSLNRNSIILPNIDQSAAAVYNRIIPNPGGDCKLIDDASNSVYFSGYNVTATGLPVAIACNITAGTNINGVVVPLGAPASPSGATAALPSTLQTQSSSASIIPSGGFPALSAGLPAQTSASSYPNTSAIPLFSPGNESTNGQPGAYIAPPPATPFQLPFNSSNSVCFSGPSASSACFPNGTFTPQTGEYGYATTNITAMTVPPGAAVTFEWHADQTIRGGDHLSSTTYQAGVYNSSADPGWAFTYSQYVNEANDGTMLVNTASLPQPPAACLFSLPNFSGQLFCLGLGGGNLTASQSNTAQSIMMFGGATAYLFAESGYADGSETAVSTDIADLKSEPYGVDETFSQRVKAVWITEPGAAGP</sequence>
<dbReference type="Proteomes" id="UP001166286">
    <property type="component" value="Unassembled WGS sequence"/>
</dbReference>
<keyword evidence="1" id="KW-1133">Transmembrane helix</keyword>
<dbReference type="AlphaFoldDB" id="A0AA39R0Q0"/>
<keyword evidence="4" id="KW-1185">Reference proteome</keyword>
<gene>
    <name evidence="3" type="ORF">JMJ35_004799</name>
</gene>
<dbReference type="EMBL" id="JAFEKC020000009">
    <property type="protein sequence ID" value="KAK0512782.1"/>
    <property type="molecule type" value="Genomic_DNA"/>
</dbReference>
<feature type="signal peptide" evidence="2">
    <location>
        <begin position="1"/>
        <end position="38"/>
    </location>
</feature>
<organism evidence="3 4">
    <name type="scientific">Cladonia borealis</name>
    <dbReference type="NCBI Taxonomy" id="184061"/>
    <lineage>
        <taxon>Eukaryota</taxon>
        <taxon>Fungi</taxon>
        <taxon>Dikarya</taxon>
        <taxon>Ascomycota</taxon>
        <taxon>Pezizomycotina</taxon>
        <taxon>Lecanoromycetes</taxon>
        <taxon>OSLEUM clade</taxon>
        <taxon>Lecanoromycetidae</taxon>
        <taxon>Lecanorales</taxon>
        <taxon>Lecanorineae</taxon>
        <taxon>Cladoniaceae</taxon>
        <taxon>Cladonia</taxon>
    </lineage>
</organism>
<keyword evidence="2" id="KW-0732">Signal</keyword>
<keyword evidence="1" id="KW-0472">Membrane</keyword>
<evidence type="ECO:0000313" key="4">
    <source>
        <dbReference type="Proteomes" id="UP001166286"/>
    </source>
</evidence>
<reference evidence="3" key="1">
    <citation type="submission" date="2023-03" db="EMBL/GenBank/DDBJ databases">
        <title>Complete genome of Cladonia borealis.</title>
        <authorList>
            <person name="Park H."/>
        </authorList>
    </citation>
    <scope>NUCLEOTIDE SEQUENCE</scope>
    <source>
        <strain evidence="3">ANT050790</strain>
    </source>
</reference>